<keyword evidence="11" id="KW-1185">Reference proteome</keyword>
<dbReference type="InterPro" id="IPR032807">
    <property type="entry name" value="GNVR"/>
</dbReference>
<protein>
    <submittedName>
        <fullName evidence="10">Tyrosine protein kinase</fullName>
    </submittedName>
</protein>
<dbReference type="InterPro" id="IPR025669">
    <property type="entry name" value="AAA_dom"/>
</dbReference>
<dbReference type="InterPro" id="IPR050445">
    <property type="entry name" value="Bact_polysacc_biosynth/exp"/>
</dbReference>
<evidence type="ECO:0000259" key="9">
    <source>
        <dbReference type="Pfam" id="PF13807"/>
    </source>
</evidence>
<dbReference type="GO" id="GO:0016301">
    <property type="term" value="F:kinase activity"/>
    <property type="evidence" value="ECO:0007669"/>
    <property type="project" value="UniProtKB-KW"/>
</dbReference>
<dbReference type="SUPFAM" id="SSF52540">
    <property type="entry name" value="P-loop containing nucleoside triphosphate hydrolases"/>
    <property type="match status" value="1"/>
</dbReference>
<dbReference type="InterPro" id="IPR005702">
    <property type="entry name" value="Wzc-like_C"/>
</dbReference>
<dbReference type="Proteomes" id="UP000177515">
    <property type="component" value="Chromosome 2"/>
</dbReference>
<feature type="region of interest" description="Disordered" evidence="7">
    <location>
        <begin position="1"/>
        <end position="20"/>
    </location>
</feature>
<dbReference type="Pfam" id="PF13614">
    <property type="entry name" value="AAA_31"/>
    <property type="match status" value="1"/>
</dbReference>
<reference evidence="10 11" key="1">
    <citation type="submission" date="2016-10" db="EMBL/GenBank/DDBJ databases">
        <title>Complete genome sequences of three Cupriavidus strains isolated from various Malaysian environments.</title>
        <authorList>
            <person name="Abdullah A.A.-A."/>
            <person name="Shafie N.A.H."/>
            <person name="Lau N.S."/>
        </authorList>
    </citation>
    <scope>NUCLEOTIDE SEQUENCE [LARGE SCALE GENOMIC DNA]</scope>
    <source>
        <strain evidence="10 11">USMAA1020</strain>
    </source>
</reference>
<evidence type="ECO:0000256" key="6">
    <source>
        <dbReference type="SAM" id="Coils"/>
    </source>
</evidence>
<evidence type="ECO:0000256" key="1">
    <source>
        <dbReference type="ARBA" id="ARBA00022679"/>
    </source>
</evidence>
<keyword evidence="5" id="KW-0829">Tyrosine-protein kinase</keyword>
<keyword evidence="6" id="KW-0175">Coiled coil</keyword>
<feature type="coiled-coil region" evidence="6">
    <location>
        <begin position="273"/>
        <end position="300"/>
    </location>
</feature>
<gene>
    <name evidence="10" type="ORF">BKK80_20170</name>
</gene>
<organism evidence="10 11">
    <name type="scientific">Cupriavidus malaysiensis</name>
    <dbReference type="NCBI Taxonomy" id="367825"/>
    <lineage>
        <taxon>Bacteria</taxon>
        <taxon>Pseudomonadati</taxon>
        <taxon>Pseudomonadota</taxon>
        <taxon>Betaproteobacteria</taxon>
        <taxon>Burkholderiales</taxon>
        <taxon>Burkholderiaceae</taxon>
        <taxon>Cupriavidus</taxon>
    </lineage>
</organism>
<keyword evidence="4" id="KW-0067">ATP-binding</keyword>
<proteinExistence type="predicted"/>
<dbReference type="RefSeq" id="WP_071070970.1">
    <property type="nucleotide sequence ID" value="NZ_CP017755.1"/>
</dbReference>
<evidence type="ECO:0000259" key="8">
    <source>
        <dbReference type="Pfam" id="PF13614"/>
    </source>
</evidence>
<evidence type="ECO:0000313" key="10">
    <source>
        <dbReference type="EMBL" id="AOZ08304.1"/>
    </source>
</evidence>
<dbReference type="Gene3D" id="3.40.50.300">
    <property type="entry name" value="P-loop containing nucleotide triphosphate hydrolases"/>
    <property type="match status" value="1"/>
</dbReference>
<dbReference type="NCBIfam" id="TIGR01007">
    <property type="entry name" value="eps_fam"/>
    <property type="match status" value="1"/>
</dbReference>
<feature type="domain" description="Tyrosine-protein kinase G-rich" evidence="9">
    <location>
        <begin position="373"/>
        <end position="451"/>
    </location>
</feature>
<sequence>MSRLSHAGVGPASDKAGGAQSHPARLLVDHAGTIAAAGVCGMLAAALVAFSMPSQYRAQALVQMEAADAGQGAGPAPFEPDMLRSRTVVGPVVERLRLDIVALPQRAPLLGGLAARLAEPGHRFGPWPESLGYAWGGERIAVDSLAVPERLLNVPMLLEVLAAGEYRVSADGHELLNGQVGKPAAGNGVEMLVGAIDAAPGTRFTLVRQDLQGVVDRIARELQVEASAGAARTVRIAWESADRRNAEALVNGVANSYILGQATLRRDDVASTLAFLSRELPLAKAELDRAEEALTDYRSRSGTLQPTAEAQSFLNGSMDYQRQIAALRLQRTQLLQRFTTDSNEVRTVDSQIQQLAQERRDMDARLKNVSLSEREAVGLTRDVKVAEETYMQLRNKVQQLSLRESDSTSAMRLVDSAVASMTPVGVGPWPLTAGGGLLGLGLGMIGVSARRRWKPAVADAGEVEDEFGVPILGEVVFSREQVELERQVEAKASLAGVAVLGGPDAHALARLGDAVALARTRDGVGEDEPLAGLEEDGSMSLAGDEPWRLGLHDRFLLARCAPHSLAVEGLRNVRAALHFAVRGAPDKVVAVTSPASGAGKTFAAVNLAVLFAEAGQRVLLIDADLRRGKVARWFDQPAETGLAEVLAGHTPFMHAVRPTAVGNLSLLTAGAIPLNPSELLMLPLLGDCLRAASACFDLVLVDTPPVMAVADATLVANLAGSTLLVVRADVTPPEQVQETLKRLARADARLGGGILNGVTPRRSNRTDFDAMNPYLSLPLPPAAQQRLTQTRAIERKP</sequence>
<keyword evidence="3 10" id="KW-0418">Kinase</keyword>
<evidence type="ECO:0000313" key="11">
    <source>
        <dbReference type="Proteomes" id="UP000177515"/>
    </source>
</evidence>
<keyword evidence="1" id="KW-0808">Transferase</keyword>
<evidence type="ECO:0000256" key="3">
    <source>
        <dbReference type="ARBA" id="ARBA00022777"/>
    </source>
</evidence>
<evidence type="ECO:0000256" key="7">
    <source>
        <dbReference type="SAM" id="MobiDB-lite"/>
    </source>
</evidence>
<dbReference type="CDD" id="cd05387">
    <property type="entry name" value="BY-kinase"/>
    <property type="match status" value="1"/>
</dbReference>
<feature type="coiled-coil region" evidence="6">
    <location>
        <begin position="376"/>
        <end position="403"/>
    </location>
</feature>
<feature type="domain" description="AAA" evidence="8">
    <location>
        <begin position="587"/>
        <end position="712"/>
    </location>
</feature>
<name>A0ABM6F9L5_9BURK</name>
<dbReference type="PANTHER" id="PTHR32309:SF32">
    <property type="entry name" value="TYROSINE-PROTEIN KINASE ETK-RELATED"/>
    <property type="match status" value="1"/>
</dbReference>
<evidence type="ECO:0000256" key="4">
    <source>
        <dbReference type="ARBA" id="ARBA00022840"/>
    </source>
</evidence>
<dbReference type="Pfam" id="PF23607">
    <property type="entry name" value="WZC_N"/>
    <property type="match status" value="1"/>
</dbReference>
<evidence type="ECO:0000256" key="2">
    <source>
        <dbReference type="ARBA" id="ARBA00022741"/>
    </source>
</evidence>
<dbReference type="PANTHER" id="PTHR32309">
    <property type="entry name" value="TYROSINE-PROTEIN KINASE"/>
    <property type="match status" value="1"/>
</dbReference>
<dbReference type="InterPro" id="IPR027417">
    <property type="entry name" value="P-loop_NTPase"/>
</dbReference>
<keyword evidence="2" id="KW-0547">Nucleotide-binding</keyword>
<dbReference type="EMBL" id="CP017755">
    <property type="protein sequence ID" value="AOZ08304.1"/>
    <property type="molecule type" value="Genomic_DNA"/>
</dbReference>
<accession>A0ABM6F9L5</accession>
<dbReference type="Pfam" id="PF13807">
    <property type="entry name" value="GNVR"/>
    <property type="match status" value="1"/>
</dbReference>
<evidence type="ECO:0000256" key="5">
    <source>
        <dbReference type="ARBA" id="ARBA00023137"/>
    </source>
</evidence>